<keyword evidence="2" id="KW-1185">Reference proteome</keyword>
<dbReference type="Pfam" id="PF13707">
    <property type="entry name" value="RloB"/>
    <property type="match status" value="1"/>
</dbReference>
<proteinExistence type="predicted"/>
<dbReference type="EMBL" id="FOLM01000012">
    <property type="protein sequence ID" value="SFD28487.1"/>
    <property type="molecule type" value="Genomic_DNA"/>
</dbReference>
<organism evidence="1 2">
    <name type="scientific">Streptomyces aidingensis</name>
    <dbReference type="NCBI Taxonomy" id="910347"/>
    <lineage>
        <taxon>Bacteria</taxon>
        <taxon>Bacillati</taxon>
        <taxon>Actinomycetota</taxon>
        <taxon>Actinomycetes</taxon>
        <taxon>Kitasatosporales</taxon>
        <taxon>Streptomycetaceae</taxon>
        <taxon>Streptomyces</taxon>
    </lineage>
</organism>
<dbReference type="InterPro" id="IPR025591">
    <property type="entry name" value="RloB"/>
</dbReference>
<dbReference type="AlphaFoldDB" id="A0A1I1R2Q2"/>
<dbReference type="Proteomes" id="UP000199207">
    <property type="component" value="Unassembled WGS sequence"/>
</dbReference>
<accession>A0A1I1R2Q2</accession>
<sequence>MFKKHYKLSSLSVQVVKHPGSPSQVVRHAAKRRASSSGDYDQTWCVVDVDEYRDLEHATALAREENVELVVSNPCFEVWLLLHHTDHRKWVRNYDAVKSLLLRHVPVPDDKSVNFERDYHHDEDGNPRWRQAVTRARRLAEEGREHLENPSTGMWRLALAIHGCAD</sequence>
<evidence type="ECO:0000313" key="1">
    <source>
        <dbReference type="EMBL" id="SFD28487.1"/>
    </source>
</evidence>
<gene>
    <name evidence="1" type="ORF">SAMN05421773_112144</name>
</gene>
<reference evidence="1 2" key="1">
    <citation type="submission" date="2016-10" db="EMBL/GenBank/DDBJ databases">
        <authorList>
            <person name="de Groot N.N."/>
        </authorList>
    </citation>
    <scope>NUCLEOTIDE SEQUENCE [LARGE SCALE GENOMIC DNA]</scope>
    <source>
        <strain evidence="1 2">CGMCC 4.5739</strain>
    </source>
</reference>
<dbReference type="STRING" id="910347.SAMN05421773_112144"/>
<protein>
    <submittedName>
        <fullName evidence="1">RloB-like protein</fullName>
    </submittedName>
</protein>
<name>A0A1I1R2Q2_9ACTN</name>
<evidence type="ECO:0000313" key="2">
    <source>
        <dbReference type="Proteomes" id="UP000199207"/>
    </source>
</evidence>